<dbReference type="InParanoid" id="Q7UPI9"/>
<feature type="region of interest" description="Disordered" evidence="1">
    <location>
        <begin position="1"/>
        <end position="33"/>
    </location>
</feature>
<dbReference type="EMBL" id="BX294145">
    <property type="protein sequence ID" value="CAD75073.1"/>
    <property type="molecule type" value="Genomic_DNA"/>
</dbReference>
<evidence type="ECO:0000313" key="2">
    <source>
        <dbReference type="EMBL" id="CAD75073.1"/>
    </source>
</evidence>
<dbReference type="STRING" id="243090.RB6909"/>
<keyword evidence="3" id="KW-1185">Reference proteome</keyword>
<evidence type="ECO:0000313" key="3">
    <source>
        <dbReference type="Proteomes" id="UP000001025"/>
    </source>
</evidence>
<proteinExistence type="predicted"/>
<evidence type="ECO:0000256" key="1">
    <source>
        <dbReference type="SAM" id="MobiDB-lite"/>
    </source>
</evidence>
<dbReference type="AlphaFoldDB" id="Q7UPI9"/>
<accession>Q7UPI9</accession>
<organism evidence="2 3">
    <name type="scientific">Rhodopirellula baltica (strain DSM 10527 / NCIMB 13988 / SH1)</name>
    <dbReference type="NCBI Taxonomy" id="243090"/>
    <lineage>
        <taxon>Bacteria</taxon>
        <taxon>Pseudomonadati</taxon>
        <taxon>Planctomycetota</taxon>
        <taxon>Planctomycetia</taxon>
        <taxon>Pirellulales</taxon>
        <taxon>Pirellulaceae</taxon>
        <taxon>Rhodopirellula</taxon>
    </lineage>
</organism>
<dbReference type="KEGG" id="rba:RB6909"/>
<reference evidence="2 3" key="1">
    <citation type="journal article" date="2003" name="Proc. Natl. Acad. Sci. U.S.A.">
        <title>Complete genome sequence of the marine planctomycete Pirellula sp. strain 1.</title>
        <authorList>
            <person name="Gloeckner F.O."/>
            <person name="Kube M."/>
            <person name="Bauer M."/>
            <person name="Teeling H."/>
            <person name="Lombardot T."/>
            <person name="Ludwig W."/>
            <person name="Gade D."/>
            <person name="Beck A."/>
            <person name="Borzym K."/>
            <person name="Heitmann K."/>
            <person name="Rabus R."/>
            <person name="Schlesner H."/>
            <person name="Amann R."/>
            <person name="Reinhardt R."/>
        </authorList>
    </citation>
    <scope>NUCLEOTIDE SEQUENCE [LARGE SCALE GENOMIC DNA]</scope>
    <source>
        <strain evidence="3">DSM 10527 / NCIMB 13988 / SH1</strain>
    </source>
</reference>
<dbReference type="Proteomes" id="UP000001025">
    <property type="component" value="Chromosome"/>
</dbReference>
<sequence>MIGATAIGFGEIDCPKNGNGAKDERRPKMTQSSLASLLRRRSSICFFAKGQIRSQANARNFNEPAVWNITQWSTRPSTQIEAETASPS</sequence>
<name>Q7UPI9_RHOBA</name>
<protein>
    <submittedName>
        <fullName evidence="2">Uncharacterized protein</fullName>
    </submittedName>
</protein>
<gene>
    <name evidence="2" type="ordered locus">RB6909</name>
</gene>
<dbReference type="EnsemblBacteria" id="CAD75073">
    <property type="protein sequence ID" value="CAD75073"/>
    <property type="gene ID" value="RB6909"/>
</dbReference>
<dbReference type="HOGENOM" id="CLU_2466912_0_0_0"/>